<comment type="caution">
    <text evidence="2">The sequence shown here is derived from an EMBL/GenBank/DDBJ whole genome shotgun (WGS) entry which is preliminary data.</text>
</comment>
<feature type="region of interest" description="Disordered" evidence="1">
    <location>
        <begin position="59"/>
        <end position="84"/>
    </location>
</feature>
<dbReference type="Proteomes" id="UP000765509">
    <property type="component" value="Unassembled WGS sequence"/>
</dbReference>
<name>A0A9Q3D8U3_9BASI</name>
<evidence type="ECO:0000313" key="3">
    <source>
        <dbReference type="Proteomes" id="UP000765509"/>
    </source>
</evidence>
<evidence type="ECO:0000313" key="2">
    <source>
        <dbReference type="EMBL" id="MBW0498929.1"/>
    </source>
</evidence>
<dbReference type="EMBL" id="AVOT02014980">
    <property type="protein sequence ID" value="MBW0498929.1"/>
    <property type="molecule type" value="Genomic_DNA"/>
</dbReference>
<feature type="compositionally biased region" description="Polar residues" evidence="1">
    <location>
        <begin position="59"/>
        <end position="70"/>
    </location>
</feature>
<dbReference type="AlphaFoldDB" id="A0A9Q3D8U3"/>
<evidence type="ECO:0000256" key="1">
    <source>
        <dbReference type="SAM" id="MobiDB-lite"/>
    </source>
</evidence>
<proteinExistence type="predicted"/>
<gene>
    <name evidence="2" type="ORF">O181_038644</name>
</gene>
<protein>
    <submittedName>
        <fullName evidence="2">Uncharacterized protein</fullName>
    </submittedName>
</protein>
<reference evidence="2" key="1">
    <citation type="submission" date="2021-03" db="EMBL/GenBank/DDBJ databases">
        <title>Draft genome sequence of rust myrtle Austropuccinia psidii MF-1, a brazilian biotype.</title>
        <authorList>
            <person name="Quecine M.C."/>
            <person name="Pachon D.M.R."/>
            <person name="Bonatelli M.L."/>
            <person name="Correr F.H."/>
            <person name="Franceschini L.M."/>
            <person name="Leite T.F."/>
            <person name="Margarido G.R.A."/>
            <person name="Almeida C.A."/>
            <person name="Ferrarezi J.A."/>
            <person name="Labate C.A."/>
        </authorList>
    </citation>
    <scope>NUCLEOTIDE SEQUENCE</scope>
    <source>
        <strain evidence="2">MF-1</strain>
    </source>
</reference>
<accession>A0A9Q3D8U3</accession>
<sequence>MEVAATSRRGGMKSRGSISFCGLLGGYPGISKAPRSRLGEAENGESLKTEVQAAFKASETPNIALSNQPLASKAEPAFSRRWSK</sequence>
<keyword evidence="3" id="KW-1185">Reference proteome</keyword>
<organism evidence="2 3">
    <name type="scientific">Austropuccinia psidii MF-1</name>
    <dbReference type="NCBI Taxonomy" id="1389203"/>
    <lineage>
        <taxon>Eukaryota</taxon>
        <taxon>Fungi</taxon>
        <taxon>Dikarya</taxon>
        <taxon>Basidiomycota</taxon>
        <taxon>Pucciniomycotina</taxon>
        <taxon>Pucciniomycetes</taxon>
        <taxon>Pucciniales</taxon>
        <taxon>Sphaerophragmiaceae</taxon>
        <taxon>Austropuccinia</taxon>
    </lineage>
</organism>